<dbReference type="InterPro" id="IPR011004">
    <property type="entry name" value="Trimer_LpxA-like_sf"/>
</dbReference>
<dbReference type="InterPro" id="IPR051159">
    <property type="entry name" value="Hexapeptide_acetyltransf"/>
</dbReference>
<evidence type="ECO:0000256" key="1">
    <source>
        <dbReference type="ARBA" id="ARBA00022679"/>
    </source>
</evidence>
<dbReference type="RefSeq" id="WP_103999988.1">
    <property type="nucleotide sequence ID" value="NZ_FNVP01000007.1"/>
</dbReference>
<dbReference type="SUPFAM" id="SSF51161">
    <property type="entry name" value="Trimeric LpxA-like enzymes"/>
    <property type="match status" value="1"/>
</dbReference>
<dbReference type="Pfam" id="PF00132">
    <property type="entry name" value="Hexapep"/>
    <property type="match status" value="1"/>
</dbReference>
<dbReference type="OrthoDB" id="9814490at2"/>
<reference evidence="5" key="1">
    <citation type="submission" date="2016-10" db="EMBL/GenBank/DDBJ databases">
        <authorList>
            <person name="Varghese N."/>
            <person name="Submissions S."/>
        </authorList>
    </citation>
    <scope>NUCLEOTIDE SEQUENCE [LARGE SCALE GENOMIC DNA]</scope>
    <source>
        <strain evidence="5">CGMCC 1.9230</strain>
    </source>
</reference>
<evidence type="ECO:0000256" key="3">
    <source>
        <dbReference type="ARBA" id="ARBA00023315"/>
    </source>
</evidence>
<dbReference type="PANTHER" id="PTHR23416">
    <property type="entry name" value="SIALIC ACID SYNTHASE-RELATED"/>
    <property type="match status" value="1"/>
</dbReference>
<dbReference type="Gene3D" id="2.160.10.10">
    <property type="entry name" value="Hexapeptide repeat proteins"/>
    <property type="match status" value="1"/>
</dbReference>
<dbReference type="InterPro" id="IPR018357">
    <property type="entry name" value="Hexapep_transf_CS"/>
</dbReference>
<keyword evidence="2" id="KW-0677">Repeat</keyword>
<evidence type="ECO:0000256" key="2">
    <source>
        <dbReference type="ARBA" id="ARBA00022737"/>
    </source>
</evidence>
<proteinExistence type="predicted"/>
<organism evidence="4 5">
    <name type="scientific">Flavobacterium urumqiense</name>
    <dbReference type="NCBI Taxonomy" id="935224"/>
    <lineage>
        <taxon>Bacteria</taxon>
        <taxon>Pseudomonadati</taxon>
        <taxon>Bacteroidota</taxon>
        <taxon>Flavobacteriia</taxon>
        <taxon>Flavobacteriales</taxon>
        <taxon>Flavobacteriaceae</taxon>
        <taxon>Flavobacterium</taxon>
    </lineage>
</organism>
<evidence type="ECO:0000313" key="5">
    <source>
        <dbReference type="Proteomes" id="UP000236737"/>
    </source>
</evidence>
<sequence>MASLKYLWGNRSKNLIFSRNFFISWAKRLFTINKLLSNNLRRKRLIKQGAHIADTAEIGITKIGGRKCNLTVGEFTFLGRVEIALHEKITIGNYVCINDGVKLLSASHDVSDSLWRHKKSPIYIGDYAWIATNAIVLPGVKIGRGAVVGAGAVVSKDVNDYSIVIGNPAQEIAKKRTKTLNYNPCEFLAANNAWLK</sequence>
<keyword evidence="5" id="KW-1185">Reference proteome</keyword>
<accession>A0A1H5Y4X4</accession>
<dbReference type="GO" id="GO:0016746">
    <property type="term" value="F:acyltransferase activity"/>
    <property type="evidence" value="ECO:0007669"/>
    <property type="project" value="UniProtKB-KW"/>
</dbReference>
<protein>
    <submittedName>
        <fullName evidence="4">Putative colanic acid biosynthesis acetyltransferase WcaF</fullName>
    </submittedName>
</protein>
<keyword evidence="1 4" id="KW-0808">Transferase</keyword>
<name>A0A1H5Y4X4_9FLAO</name>
<dbReference type="PROSITE" id="PS00101">
    <property type="entry name" value="HEXAPEP_TRANSFERASES"/>
    <property type="match status" value="1"/>
</dbReference>
<dbReference type="Proteomes" id="UP000236737">
    <property type="component" value="Unassembled WGS sequence"/>
</dbReference>
<dbReference type="AlphaFoldDB" id="A0A1H5Y4X4"/>
<dbReference type="EMBL" id="FNVP01000007">
    <property type="protein sequence ID" value="SEG18586.1"/>
    <property type="molecule type" value="Genomic_DNA"/>
</dbReference>
<dbReference type="InterPro" id="IPR001451">
    <property type="entry name" value="Hexapep"/>
</dbReference>
<evidence type="ECO:0000313" key="4">
    <source>
        <dbReference type="EMBL" id="SEG18586.1"/>
    </source>
</evidence>
<gene>
    <name evidence="4" type="ORF">SAMN04488130_10754</name>
</gene>
<keyword evidence="3" id="KW-0012">Acyltransferase</keyword>